<feature type="chain" id="PRO_5012103478" description="Calx-beta domain-containing protein" evidence="4">
    <location>
        <begin position="28"/>
        <end position="820"/>
    </location>
</feature>
<dbReference type="InterPro" id="IPR003644">
    <property type="entry name" value="Calx_beta"/>
</dbReference>
<sequence length="820" mass="88884">MKYRRKIFESLLICALLIGFSVQKANAQYMPVVYDRTYDGEGIQYQHIYPASDGQVVLVGSVGEKTTITWVKRGGDIYFSHSLPSGFTSVNSVSYIDKDKILILGQSNYLILKKKTNKVCGRAIIVDNTGKILTDVYLGEDGSELFCGKVLKDGNLVLGGYEPKTGDVRAGLLGKVDATGKVIYKYLSSESGTCIGFDVLGSTTEYIHAAFTGEEGTTASVVRLDSKGKPFFVTNLPDQGFHIHKMITAPDDHIFLIGSSASTGGRVIKIRTEGDIVFNKEIVPASEFSTLEHLYLANNGNILVGGNGGDKCYYSLLRNDGTDLLKYILRGSISGMGLNPVSGESVVVGFDADRSRGTIVGLAKDGRQIYQKSTDGNFDKTQLTQNGIFLASTATGRICMLSNMGDMLFDRYAIENERNIFEEINFTSNGDILFKGRNNRVVKLGHGVYVSDVRINKPVNGYTTALFTVTLTGYSTTEQGVPVPVTVEYGTKAGTATEADNYSPIKGSLSFVPANDGATRYMIKQDVEVPIKANNLMEGRKVFEMHLANVNHSYLVKPVGIGTVEDQEVLVKLVNTEDGVEDQKDVTYELGIFKTNGEMLVNSTGSDIIIDGVYGKGTADALDFDMGVIPRVVISKGQKTGSFNVKTLNDTRYELPKSVVVDFNKIHAINDANINFESSLLSCAGNIIDQQAMIAITSLGDHGRMNNIVSGFYRISLLRASDGALLTNATGGDVNVTCSIGTETTATEGKDFVLTNLHDLRIWGDGNRSTVNLNGIVLFDKDKAGPKKLVMEINSVTTPEYSPQISISTEGKSASFVIND</sequence>
<name>A0A212K4L8_9BACT</name>
<protein>
    <recommendedName>
        <fullName evidence="5">Calx-beta domain-containing protein</fullName>
    </recommendedName>
</protein>
<evidence type="ECO:0000259" key="5">
    <source>
        <dbReference type="Pfam" id="PF03160"/>
    </source>
</evidence>
<evidence type="ECO:0000256" key="4">
    <source>
        <dbReference type="SAM" id="SignalP"/>
    </source>
</evidence>
<evidence type="ECO:0000256" key="2">
    <source>
        <dbReference type="ARBA" id="ARBA00022737"/>
    </source>
</evidence>
<dbReference type="SUPFAM" id="SSF101908">
    <property type="entry name" value="Putative isomerase YbhE"/>
    <property type="match status" value="1"/>
</dbReference>
<dbReference type="RefSeq" id="WP_296944150.1">
    <property type="nucleotide sequence ID" value="NZ_LT599032.1"/>
</dbReference>
<keyword evidence="2" id="KW-0677">Repeat</keyword>
<dbReference type="SUPFAM" id="SSF141072">
    <property type="entry name" value="CalX-like"/>
    <property type="match status" value="1"/>
</dbReference>
<dbReference type="Gene3D" id="2.60.40.2030">
    <property type="match status" value="1"/>
</dbReference>
<feature type="signal peptide" evidence="4">
    <location>
        <begin position="1"/>
        <end position="27"/>
    </location>
</feature>
<dbReference type="GO" id="GO:0007154">
    <property type="term" value="P:cell communication"/>
    <property type="evidence" value="ECO:0007669"/>
    <property type="project" value="InterPro"/>
</dbReference>
<accession>A0A212K4L8</accession>
<feature type="domain" description="Calx-beta" evidence="5">
    <location>
        <begin position="484"/>
        <end position="558"/>
    </location>
</feature>
<reference evidence="6" key="1">
    <citation type="submission" date="2016-04" db="EMBL/GenBank/DDBJ databases">
        <authorList>
            <person name="Evans L.H."/>
            <person name="Alamgir A."/>
            <person name="Owens N."/>
            <person name="Weber N.D."/>
            <person name="Virtaneva K."/>
            <person name="Barbian K."/>
            <person name="Babar A."/>
            <person name="Rosenke K."/>
        </authorList>
    </citation>
    <scope>NUCLEOTIDE SEQUENCE</scope>
    <source>
        <strain evidence="6">86-1</strain>
    </source>
</reference>
<dbReference type="EMBL" id="FLUM01000003">
    <property type="protein sequence ID" value="SBW06557.1"/>
    <property type="molecule type" value="Genomic_DNA"/>
</dbReference>
<dbReference type="AlphaFoldDB" id="A0A212K4L8"/>
<dbReference type="InterPro" id="IPR038081">
    <property type="entry name" value="CalX-like_sf"/>
</dbReference>
<evidence type="ECO:0000256" key="1">
    <source>
        <dbReference type="ARBA" id="ARBA00022729"/>
    </source>
</evidence>
<organism evidence="6">
    <name type="scientific">uncultured Dysgonomonas sp</name>
    <dbReference type="NCBI Taxonomy" id="206096"/>
    <lineage>
        <taxon>Bacteria</taxon>
        <taxon>Pseudomonadati</taxon>
        <taxon>Bacteroidota</taxon>
        <taxon>Bacteroidia</taxon>
        <taxon>Bacteroidales</taxon>
        <taxon>Dysgonomonadaceae</taxon>
        <taxon>Dysgonomonas</taxon>
        <taxon>environmental samples</taxon>
    </lineage>
</organism>
<evidence type="ECO:0000313" key="6">
    <source>
        <dbReference type="EMBL" id="SBW06557.1"/>
    </source>
</evidence>
<dbReference type="Pfam" id="PF03160">
    <property type="entry name" value="Calx-beta"/>
    <property type="match status" value="1"/>
</dbReference>
<keyword evidence="3" id="KW-0106">Calcium</keyword>
<keyword evidence="1 4" id="KW-0732">Signal</keyword>
<gene>
    <name evidence="6" type="ORF">KL86DYS1_31406</name>
</gene>
<evidence type="ECO:0000256" key="3">
    <source>
        <dbReference type="ARBA" id="ARBA00022837"/>
    </source>
</evidence>
<dbReference type="GO" id="GO:0016020">
    <property type="term" value="C:membrane"/>
    <property type="evidence" value="ECO:0007669"/>
    <property type="project" value="InterPro"/>
</dbReference>
<proteinExistence type="predicted"/>